<organism evidence="1 2">
    <name type="scientific">Ruminococcus flavefaciens</name>
    <dbReference type="NCBI Taxonomy" id="1265"/>
    <lineage>
        <taxon>Bacteria</taxon>
        <taxon>Bacillati</taxon>
        <taxon>Bacillota</taxon>
        <taxon>Clostridia</taxon>
        <taxon>Eubacteriales</taxon>
        <taxon>Oscillospiraceae</taxon>
        <taxon>Ruminococcus</taxon>
    </lineage>
</organism>
<evidence type="ECO:0000313" key="2">
    <source>
        <dbReference type="Proteomes" id="UP000183190"/>
    </source>
</evidence>
<dbReference type="AlphaFoldDB" id="A0A1H6HVM3"/>
<dbReference type="NCBIfam" id="TIGR01863">
    <property type="entry name" value="cas_Csd1"/>
    <property type="match status" value="1"/>
</dbReference>
<sequence>MLIKALCEYADKQAAKDDSKKIPDGFAEQEIDYRIVLSENGDMKEIIPFNEKKIIKDKKGNEKFIEVPRKACLPARTQKPGIDSNYIEHRPLYIFGLNYEDGVFTPDDRTGKARKSHKAFVEHELEFFDGLDSQICTAYRKFIEKWVPENETENDVLKQLGKEYQKAYFGFTLGVGMADLEADEQFIEKYQKSRSQKEDENSNSEISVCGILGEKLPQARLHDKIMRFPGGQASGCQLVCMNDTAFESYGKTQSFNSNVSEAAMKKYTATLNKLLASPEHHVSIGDMVIVYFAMKNDDLAECSLFSALLGMSSDDEKTTLQISTIMSYAKGGYSADKSSIDKLETDNDVTFYIAGLTANSSRICQKFIYRDKFGNMLKNLIRHQSDLNISEDNTRPVYFNRIAKELVSPKSSNDKVPPPLMTGIMLAAFNGAKYPDAMLSTAVRRVKTDSDEEKNQFIKLNDTRAGIIKACLNRKNNKEEFTLAWNDENKNPAYLCGGLFAVYEKIQQESSGGNLNRTIKDAYFASACSRPASVFPKLAKLSQNHMRKLGDGKQIYYDRLIGSVCDGFDGEYPQTLSLDDQGRFIIGYYQMNKKLYTSEKSE</sequence>
<proteinExistence type="predicted"/>
<dbReference type="RefSeq" id="WP_074714067.1">
    <property type="nucleotide sequence ID" value="NZ_FNWV01000001.1"/>
</dbReference>
<name>A0A1H6HVM3_RUMFL</name>
<dbReference type="Proteomes" id="UP000183190">
    <property type="component" value="Unassembled WGS sequence"/>
</dbReference>
<gene>
    <name evidence="1" type="ORF">SAMN02910265_00225</name>
</gene>
<reference evidence="1 2" key="1">
    <citation type="submission" date="2016-10" db="EMBL/GenBank/DDBJ databases">
        <authorList>
            <person name="de Groot N.N."/>
        </authorList>
    </citation>
    <scope>NUCLEOTIDE SEQUENCE [LARGE SCALE GENOMIC DNA]</scope>
    <source>
        <strain evidence="1 2">YAD2003</strain>
    </source>
</reference>
<dbReference type="OrthoDB" id="9778918at2"/>
<dbReference type="EMBL" id="FNWV01000001">
    <property type="protein sequence ID" value="SEH38339.1"/>
    <property type="molecule type" value="Genomic_DNA"/>
</dbReference>
<protein>
    <submittedName>
        <fullName evidence="1">CRISPR-associated protein Csd1</fullName>
    </submittedName>
</protein>
<dbReference type="Pfam" id="PF09709">
    <property type="entry name" value="Cas_Csd1"/>
    <property type="match status" value="1"/>
</dbReference>
<dbReference type="InterPro" id="IPR010144">
    <property type="entry name" value="CRISPR-assoc_prot_Csd1-typ"/>
</dbReference>
<evidence type="ECO:0000313" key="1">
    <source>
        <dbReference type="EMBL" id="SEH38339.1"/>
    </source>
</evidence>
<accession>A0A1H6HVM3</accession>